<dbReference type="Proteomes" id="UP000533080">
    <property type="component" value="Unassembled WGS sequence"/>
</dbReference>
<dbReference type="EMBL" id="JABFNT010000041">
    <property type="protein sequence ID" value="NOJ79587.1"/>
    <property type="molecule type" value="Genomic_DNA"/>
</dbReference>
<feature type="domain" description="Pyrrolo-quinoline quinone repeat" evidence="3">
    <location>
        <begin position="272"/>
        <end position="355"/>
    </location>
</feature>
<organism evidence="4 5">
    <name type="scientific">Myxococcus xanthus</name>
    <dbReference type="NCBI Taxonomy" id="34"/>
    <lineage>
        <taxon>Bacteria</taxon>
        <taxon>Pseudomonadati</taxon>
        <taxon>Myxococcota</taxon>
        <taxon>Myxococcia</taxon>
        <taxon>Myxococcales</taxon>
        <taxon>Cystobacterineae</taxon>
        <taxon>Myxococcaceae</taxon>
        <taxon>Myxococcus</taxon>
    </lineage>
</organism>
<feature type="signal peptide" evidence="2">
    <location>
        <begin position="1"/>
        <end position="21"/>
    </location>
</feature>
<dbReference type="PROSITE" id="PS51257">
    <property type="entry name" value="PROKAR_LIPOPROTEIN"/>
    <property type="match status" value="1"/>
</dbReference>
<dbReference type="Gene3D" id="2.130.10.10">
    <property type="entry name" value="YVTN repeat-like/Quinoprotein amine dehydrogenase"/>
    <property type="match status" value="2"/>
</dbReference>
<feature type="chain" id="PRO_5031215386" evidence="2">
    <location>
        <begin position="22"/>
        <end position="364"/>
    </location>
</feature>
<feature type="domain" description="Pyrrolo-quinoline quinone repeat" evidence="3">
    <location>
        <begin position="41"/>
        <end position="243"/>
    </location>
</feature>
<dbReference type="InterPro" id="IPR018391">
    <property type="entry name" value="PQQ_b-propeller_rpt"/>
</dbReference>
<dbReference type="PANTHER" id="PTHR34512">
    <property type="entry name" value="CELL SURFACE PROTEIN"/>
    <property type="match status" value="1"/>
</dbReference>
<name>A0A7Y4MRL9_MYXXA</name>
<dbReference type="InterPro" id="IPR002372">
    <property type="entry name" value="PQQ_rpt_dom"/>
</dbReference>
<proteinExistence type="predicted"/>
<evidence type="ECO:0000256" key="1">
    <source>
        <dbReference type="SAM" id="MobiDB-lite"/>
    </source>
</evidence>
<dbReference type="RefSeq" id="WP_171441846.1">
    <property type="nucleotide sequence ID" value="NZ_JABFNS010000066.1"/>
</dbReference>
<feature type="region of interest" description="Disordered" evidence="1">
    <location>
        <begin position="148"/>
        <end position="170"/>
    </location>
</feature>
<dbReference type="InterPro" id="IPR011047">
    <property type="entry name" value="Quinoprotein_ADH-like_sf"/>
</dbReference>
<dbReference type="SMART" id="SM00564">
    <property type="entry name" value="PQQ"/>
    <property type="match status" value="6"/>
</dbReference>
<dbReference type="Pfam" id="PF13360">
    <property type="entry name" value="PQQ_2"/>
    <property type="match status" value="2"/>
</dbReference>
<protein>
    <submittedName>
        <fullName evidence="4">PQQ-binding-like beta-propeller repeat protein</fullName>
    </submittedName>
</protein>
<accession>A0A7Y4MRL9</accession>
<dbReference type="InterPro" id="IPR015943">
    <property type="entry name" value="WD40/YVTN_repeat-like_dom_sf"/>
</dbReference>
<sequence>MSSRACPCTPLLPALALTLVAAMGCREPATSDFRHSTDASSRAGLVALPDGVLTANEAGTVVRLERTGQVSWRAALDREVATRPALLGDSVIAGTVGGDLVRLSLADGAVQWRLTGEPPVLTAPVADAEGKFVFLVAPDGSVRSLFTDTGKTDWERPPPEGKAEPAAAPRGFPVPVLQDGLLVVALGDAGLMALATQDGAKRWQRDLRDVLGMTLWRDTLYVSTRQGHVLALRLGDGTSLWEQAPAEALSSPPSLALGTVWVGTAGKPSALVGLSPSDGKEVARVTLPDPLVSEVTPVREDLLLVPTSGRQGRLIALNTTTWAQAFSVRADTPLRTRPVVLGDQVIVLGLDGRVLSWRLRKTDP</sequence>
<evidence type="ECO:0000256" key="2">
    <source>
        <dbReference type="SAM" id="SignalP"/>
    </source>
</evidence>
<evidence type="ECO:0000259" key="3">
    <source>
        <dbReference type="Pfam" id="PF13360"/>
    </source>
</evidence>
<comment type="caution">
    <text evidence="4">The sequence shown here is derived from an EMBL/GenBank/DDBJ whole genome shotgun (WGS) entry which is preliminary data.</text>
</comment>
<evidence type="ECO:0000313" key="4">
    <source>
        <dbReference type="EMBL" id="NOJ79587.1"/>
    </source>
</evidence>
<dbReference type="SUPFAM" id="SSF50998">
    <property type="entry name" value="Quinoprotein alcohol dehydrogenase-like"/>
    <property type="match status" value="1"/>
</dbReference>
<feature type="compositionally biased region" description="Basic and acidic residues" evidence="1">
    <location>
        <begin position="150"/>
        <end position="163"/>
    </location>
</feature>
<dbReference type="PANTHER" id="PTHR34512:SF30">
    <property type="entry name" value="OUTER MEMBRANE PROTEIN ASSEMBLY FACTOR BAMB"/>
    <property type="match status" value="1"/>
</dbReference>
<gene>
    <name evidence="4" type="ORF">HNV28_14760</name>
</gene>
<dbReference type="AlphaFoldDB" id="A0A7Y4MRL9"/>
<keyword evidence="2" id="KW-0732">Signal</keyword>
<evidence type="ECO:0000313" key="5">
    <source>
        <dbReference type="Proteomes" id="UP000533080"/>
    </source>
</evidence>
<reference evidence="4 5" key="1">
    <citation type="submission" date="2020-05" db="EMBL/GenBank/DDBJ databases">
        <authorList>
            <person name="Whitworth D."/>
        </authorList>
    </citation>
    <scope>NUCLEOTIDE SEQUENCE [LARGE SCALE GENOMIC DNA]</scope>
    <source>
        <strain evidence="4 5">AM005</strain>
    </source>
</reference>